<dbReference type="EMBL" id="PDUG01000001">
    <property type="protein sequence ID" value="PIC55091.1"/>
    <property type="molecule type" value="Genomic_DNA"/>
</dbReference>
<sequence>MVFELENLTEKVENLSIDSIHNTNWCDIPTEIKLKCIEKLEFKERLSLRRTAKAERSLVDSQKIRFQRGDIYGWKYSEHLFFLLHREKECRKVFPRRFEDINEAFEFLELIRKVGVFENFSISTGDFFTTHRQFVTDDGLLSAKNIEFVGCNIDTVVAVLRKMSNLMESIKIDLSPTEYARLAEILGIPQVQNVPYWHIRNYHLTGSLHKVAQMWIDKKSKIGSTFQVSVYRNDSFNQFLNHFIDRIVSKNDRRVHIRTNVPDRLILLERGIVPNHFLIPYDIDFFRLIVISAEMKESEYEDDCTEWIRKVMPEIYDYYSEGPFEMSDDDY</sequence>
<comment type="caution">
    <text evidence="2">The sequence shown here is derived from an EMBL/GenBank/DDBJ whole genome shotgun (WGS) entry which is preliminary data.</text>
</comment>
<protein>
    <recommendedName>
        <fullName evidence="1">F-box domain-containing protein</fullName>
    </recommendedName>
</protein>
<reference evidence="3" key="1">
    <citation type="submission" date="2017-10" db="EMBL/GenBank/DDBJ databases">
        <title>Rapid genome shrinkage in a self-fertile nematode reveals novel sperm competition proteins.</title>
        <authorList>
            <person name="Yin D."/>
            <person name="Schwarz E.M."/>
            <person name="Thomas C.G."/>
            <person name="Felde R.L."/>
            <person name="Korf I.F."/>
            <person name="Cutter A.D."/>
            <person name="Schartner C.M."/>
            <person name="Ralston E.J."/>
            <person name="Meyer B.J."/>
            <person name="Haag E.S."/>
        </authorList>
    </citation>
    <scope>NUCLEOTIDE SEQUENCE [LARGE SCALE GENOMIC DNA]</scope>
    <source>
        <strain evidence="3">JU1422</strain>
    </source>
</reference>
<gene>
    <name evidence="2" type="primary">Cnig_chr_I.g513</name>
    <name evidence="2" type="ORF">B9Z55_000513</name>
</gene>
<evidence type="ECO:0000259" key="1">
    <source>
        <dbReference type="SMART" id="SM00256"/>
    </source>
</evidence>
<dbReference type="PANTHER" id="PTHR31006">
    <property type="entry name" value="F-BOX DOMAIN-CONTAINING PROTEIN-RELATED-RELATED"/>
    <property type="match status" value="1"/>
</dbReference>
<name>A0A2G5VTS4_9PELO</name>
<dbReference type="InterPro" id="IPR001810">
    <property type="entry name" value="F-box_dom"/>
</dbReference>
<dbReference type="SMART" id="SM00256">
    <property type="entry name" value="FBOX"/>
    <property type="match status" value="1"/>
</dbReference>
<keyword evidence="3" id="KW-1185">Reference proteome</keyword>
<evidence type="ECO:0000313" key="3">
    <source>
        <dbReference type="Proteomes" id="UP000230233"/>
    </source>
</evidence>
<dbReference type="PANTHER" id="PTHR31006:SF3">
    <property type="entry name" value="F-BOX DOMAIN-CONTAINING PROTEIN-RELATED"/>
    <property type="match status" value="1"/>
</dbReference>
<accession>A0A2G5VTS4</accession>
<dbReference type="Pfam" id="PF00646">
    <property type="entry name" value="F-box"/>
    <property type="match status" value="1"/>
</dbReference>
<feature type="domain" description="F-box" evidence="1">
    <location>
        <begin position="28"/>
        <end position="68"/>
    </location>
</feature>
<dbReference type="Proteomes" id="UP000230233">
    <property type="component" value="Chromosome I"/>
</dbReference>
<evidence type="ECO:0000313" key="2">
    <source>
        <dbReference type="EMBL" id="PIC55091.1"/>
    </source>
</evidence>
<dbReference type="AlphaFoldDB" id="A0A2G5VTS4"/>
<proteinExistence type="predicted"/>
<organism evidence="2 3">
    <name type="scientific">Caenorhabditis nigoni</name>
    <dbReference type="NCBI Taxonomy" id="1611254"/>
    <lineage>
        <taxon>Eukaryota</taxon>
        <taxon>Metazoa</taxon>
        <taxon>Ecdysozoa</taxon>
        <taxon>Nematoda</taxon>
        <taxon>Chromadorea</taxon>
        <taxon>Rhabditida</taxon>
        <taxon>Rhabditina</taxon>
        <taxon>Rhabditomorpha</taxon>
        <taxon>Rhabditoidea</taxon>
        <taxon>Rhabditidae</taxon>
        <taxon>Peloderinae</taxon>
        <taxon>Caenorhabditis</taxon>
    </lineage>
</organism>
<dbReference type="InterPro" id="IPR042317">
    <property type="entry name" value="She-1-like"/>
</dbReference>